<keyword evidence="9" id="KW-0378">Hydrolase</keyword>
<dbReference type="InterPro" id="IPR012337">
    <property type="entry name" value="RNaseH-like_sf"/>
</dbReference>
<keyword evidence="16" id="KW-0862">Zinc</keyword>
<keyword evidence="5" id="KW-0540">Nuclease</keyword>
<dbReference type="InterPro" id="IPR000477">
    <property type="entry name" value="RT_dom"/>
</dbReference>
<dbReference type="SUPFAM" id="SSF53098">
    <property type="entry name" value="Ribonuclease H-like"/>
    <property type="match status" value="1"/>
</dbReference>
<proteinExistence type="predicted"/>
<dbReference type="Proteomes" id="UP001151760">
    <property type="component" value="Unassembled WGS sequence"/>
</dbReference>
<reference evidence="21" key="2">
    <citation type="submission" date="2022-01" db="EMBL/GenBank/DDBJ databases">
        <authorList>
            <person name="Yamashiro T."/>
            <person name="Shiraishi A."/>
            <person name="Satake H."/>
            <person name="Nakayama K."/>
        </authorList>
    </citation>
    <scope>NUCLEOTIDE SEQUENCE</scope>
</reference>
<evidence type="ECO:0000259" key="20">
    <source>
        <dbReference type="PROSITE" id="PS50994"/>
    </source>
</evidence>
<dbReference type="InterPro" id="IPR036875">
    <property type="entry name" value="Znf_CCHC_sf"/>
</dbReference>
<feature type="domain" description="CCHC-type" evidence="18">
    <location>
        <begin position="12"/>
        <end position="27"/>
    </location>
</feature>
<dbReference type="PROSITE" id="PS50158">
    <property type="entry name" value="ZF_CCHC"/>
    <property type="match status" value="3"/>
</dbReference>
<dbReference type="InterPro" id="IPR050951">
    <property type="entry name" value="Retrovirus_Pol_polyprotein"/>
</dbReference>
<dbReference type="Pfam" id="PF24626">
    <property type="entry name" value="SH3_Tf2-1"/>
    <property type="match status" value="1"/>
</dbReference>
<feature type="domain" description="Reverse transcriptase" evidence="19">
    <location>
        <begin position="645"/>
        <end position="822"/>
    </location>
</feature>
<keyword evidence="13" id="KW-0239">DNA-directed DNA polymerase</keyword>
<dbReference type="SUPFAM" id="SSF56672">
    <property type="entry name" value="DNA/RNA polymerases"/>
    <property type="match status" value="2"/>
</dbReference>
<dbReference type="Gene3D" id="3.30.70.270">
    <property type="match status" value="3"/>
</dbReference>
<evidence type="ECO:0000313" key="22">
    <source>
        <dbReference type="Proteomes" id="UP001151760"/>
    </source>
</evidence>
<evidence type="ECO:0000256" key="8">
    <source>
        <dbReference type="ARBA" id="ARBA00022759"/>
    </source>
</evidence>
<feature type="compositionally biased region" description="Low complexity" evidence="17">
    <location>
        <begin position="435"/>
        <end position="449"/>
    </location>
</feature>
<evidence type="ECO:0000256" key="16">
    <source>
        <dbReference type="PROSITE-ProRule" id="PRU00047"/>
    </source>
</evidence>
<dbReference type="PANTHER" id="PTHR37984:SF5">
    <property type="entry name" value="PROTEIN NYNRIN-LIKE"/>
    <property type="match status" value="1"/>
</dbReference>
<dbReference type="Gene3D" id="2.40.70.10">
    <property type="entry name" value="Acid Proteases"/>
    <property type="match status" value="1"/>
</dbReference>
<keyword evidence="15" id="KW-0233">DNA recombination</keyword>
<feature type="domain" description="CCHC-type" evidence="18">
    <location>
        <begin position="1135"/>
        <end position="1150"/>
    </location>
</feature>
<keyword evidence="4" id="KW-0548">Nucleotidyltransferase</keyword>
<dbReference type="InterPro" id="IPR043128">
    <property type="entry name" value="Rev_trsase/Diguanyl_cyclase"/>
</dbReference>
<evidence type="ECO:0000256" key="14">
    <source>
        <dbReference type="ARBA" id="ARBA00023125"/>
    </source>
</evidence>
<keyword evidence="11" id="KW-0229">DNA integration</keyword>
<reference evidence="21" key="1">
    <citation type="journal article" date="2022" name="Int. J. Mol. Sci.">
        <title>Draft Genome of Tanacetum Coccineum: Genomic Comparison of Closely Related Tanacetum-Family Plants.</title>
        <authorList>
            <person name="Yamashiro T."/>
            <person name="Shiraishi A."/>
            <person name="Nakayama K."/>
            <person name="Satake H."/>
        </authorList>
    </citation>
    <scope>NUCLEOTIDE SEQUENCE</scope>
</reference>
<dbReference type="InterPro" id="IPR041373">
    <property type="entry name" value="RT_RNaseH"/>
</dbReference>
<evidence type="ECO:0000256" key="15">
    <source>
        <dbReference type="ARBA" id="ARBA00023172"/>
    </source>
</evidence>
<dbReference type="GO" id="GO:0003964">
    <property type="term" value="F:RNA-directed DNA polymerase activity"/>
    <property type="evidence" value="ECO:0007669"/>
    <property type="project" value="UniProtKB-KW"/>
</dbReference>
<dbReference type="InterPro" id="IPR036397">
    <property type="entry name" value="RNaseH_sf"/>
</dbReference>
<keyword evidence="12 21" id="KW-0695">RNA-directed DNA polymerase</keyword>
<evidence type="ECO:0000256" key="17">
    <source>
        <dbReference type="SAM" id="MobiDB-lite"/>
    </source>
</evidence>
<keyword evidence="8" id="KW-0255">Endonuclease</keyword>
<feature type="region of interest" description="Disordered" evidence="17">
    <location>
        <begin position="1062"/>
        <end position="1104"/>
    </location>
</feature>
<dbReference type="EC" id="2.7.7.49" evidence="1"/>
<evidence type="ECO:0000256" key="5">
    <source>
        <dbReference type="ARBA" id="ARBA00022722"/>
    </source>
</evidence>
<feature type="domain" description="Integrase catalytic" evidence="20">
    <location>
        <begin position="1720"/>
        <end position="1830"/>
    </location>
</feature>
<evidence type="ECO:0000256" key="2">
    <source>
        <dbReference type="ARBA" id="ARBA00022670"/>
    </source>
</evidence>
<name>A0ABQ5BEX5_9ASTR</name>
<dbReference type="InterPro" id="IPR001878">
    <property type="entry name" value="Znf_CCHC"/>
</dbReference>
<evidence type="ECO:0000256" key="13">
    <source>
        <dbReference type="ARBA" id="ARBA00022932"/>
    </source>
</evidence>
<dbReference type="Pfam" id="PF17921">
    <property type="entry name" value="Integrase_H2C2"/>
    <property type="match status" value="1"/>
</dbReference>
<evidence type="ECO:0000256" key="12">
    <source>
        <dbReference type="ARBA" id="ARBA00022918"/>
    </source>
</evidence>
<feature type="compositionally biased region" description="Low complexity" evidence="17">
    <location>
        <begin position="1073"/>
        <end position="1095"/>
    </location>
</feature>
<keyword evidence="14" id="KW-0238">DNA-binding</keyword>
<feature type="domain" description="CCHC-type" evidence="18">
    <location>
        <begin position="1166"/>
        <end position="1181"/>
    </location>
</feature>
<dbReference type="InterPro" id="IPR043502">
    <property type="entry name" value="DNA/RNA_pol_sf"/>
</dbReference>
<evidence type="ECO:0000313" key="21">
    <source>
        <dbReference type="EMBL" id="GJT13401.1"/>
    </source>
</evidence>
<dbReference type="CDD" id="cd00303">
    <property type="entry name" value="retropepsin_like"/>
    <property type="match status" value="1"/>
</dbReference>
<keyword evidence="10" id="KW-0460">Magnesium</keyword>
<dbReference type="InterPro" id="IPR005162">
    <property type="entry name" value="Retrotrans_gag_dom"/>
</dbReference>
<feature type="region of interest" description="Disordered" evidence="17">
    <location>
        <begin position="125"/>
        <end position="149"/>
    </location>
</feature>
<keyword evidence="6" id="KW-0479">Metal-binding</keyword>
<evidence type="ECO:0000256" key="1">
    <source>
        <dbReference type="ARBA" id="ARBA00012493"/>
    </source>
</evidence>
<dbReference type="EMBL" id="BQNB010013227">
    <property type="protein sequence ID" value="GJT13401.1"/>
    <property type="molecule type" value="Genomic_DNA"/>
</dbReference>
<dbReference type="Gene3D" id="3.30.420.10">
    <property type="entry name" value="Ribonuclease H-like superfamily/Ribonuclease H"/>
    <property type="match status" value="1"/>
</dbReference>
<evidence type="ECO:0000256" key="10">
    <source>
        <dbReference type="ARBA" id="ARBA00022842"/>
    </source>
</evidence>
<dbReference type="Gene3D" id="1.10.340.70">
    <property type="match status" value="1"/>
</dbReference>
<protein>
    <recommendedName>
        <fullName evidence="1">RNA-directed DNA polymerase</fullName>
        <ecNumber evidence="1">2.7.7.49</ecNumber>
    </recommendedName>
</protein>
<dbReference type="PANTHER" id="PTHR37984">
    <property type="entry name" value="PROTEIN CBG26694"/>
    <property type="match status" value="1"/>
</dbReference>
<feature type="compositionally biased region" description="Basic and acidic residues" evidence="17">
    <location>
        <begin position="1062"/>
        <end position="1072"/>
    </location>
</feature>
<dbReference type="Gene3D" id="3.10.10.10">
    <property type="entry name" value="HIV Type 1 Reverse Transcriptase, subunit A, domain 1"/>
    <property type="match status" value="2"/>
</dbReference>
<evidence type="ECO:0000259" key="19">
    <source>
        <dbReference type="PROSITE" id="PS50878"/>
    </source>
</evidence>
<keyword evidence="2" id="KW-0645">Protease</keyword>
<dbReference type="PROSITE" id="PS50994">
    <property type="entry name" value="INTEGRASE"/>
    <property type="match status" value="1"/>
</dbReference>
<evidence type="ECO:0000256" key="7">
    <source>
        <dbReference type="ARBA" id="ARBA00022750"/>
    </source>
</evidence>
<evidence type="ECO:0000259" key="18">
    <source>
        <dbReference type="PROSITE" id="PS50158"/>
    </source>
</evidence>
<dbReference type="Pfam" id="PF00078">
    <property type="entry name" value="RVT_1"/>
    <property type="match status" value="1"/>
</dbReference>
<evidence type="ECO:0000256" key="11">
    <source>
        <dbReference type="ARBA" id="ARBA00022908"/>
    </source>
</evidence>
<dbReference type="InterPro" id="IPR021109">
    <property type="entry name" value="Peptidase_aspartic_dom_sf"/>
</dbReference>
<comment type="caution">
    <text evidence="21">The sequence shown here is derived from an EMBL/GenBank/DDBJ whole genome shotgun (WGS) entry which is preliminary data.</text>
</comment>
<keyword evidence="7" id="KW-0064">Aspartyl protease</keyword>
<dbReference type="CDD" id="cd01647">
    <property type="entry name" value="RT_LTR"/>
    <property type="match status" value="2"/>
</dbReference>
<dbReference type="Gene3D" id="4.10.60.10">
    <property type="entry name" value="Zinc finger, CCHC-type"/>
    <property type="match status" value="1"/>
</dbReference>
<keyword evidence="3" id="KW-0808">Transferase</keyword>
<dbReference type="Pfam" id="PF03732">
    <property type="entry name" value="Retrotrans_gag"/>
    <property type="match status" value="2"/>
</dbReference>
<evidence type="ECO:0000256" key="4">
    <source>
        <dbReference type="ARBA" id="ARBA00022695"/>
    </source>
</evidence>
<accession>A0ABQ5BEX5</accession>
<sequence length="1978" mass="226184">MDNALLSVNMTCFGCGEKGHYKNRCPKGRNPPNEGARARDYVVVENPQQNPNVVTGTFLLNDHYACILFNSGAEKSFISSAFTRFIDIAPTALNTSYEYNTRCFQVIDDVNKSAIFSHVHIRMNQAHPEEPGHAPPSPDYVPGPEHDDDEIVAEDQPYAEDASPIAQSPEFPSKDEMTIWISSDDEEGRRDGFLRFDEEEHLGPAYPVVVALPATAPSAEETEPFETDESAATPPPSYPVISLLAISSPPASPLSPWSSSPPQIPFPLSSPLLERALAAVAAQTAEVLGQITAFVADNGQTRSKCDPRDMTDMGFRIHGGRWLEKHYHDEQGQRQLLAGSGQYAIRDRLDMYIHCQLKRPRLGCLRRLGDGSMENASDLAHWRVIFSNAHTCSGTYVQRSQSYSQADHRRQRAISDLLETDQQEAEDDEKKRELSTISGTGSHTTAGAGTLWGPAPPELPRGGCPSSVNWCQDSEPLLRVPLPGFHEVKTSYVKGNRWSGALTWWNSHVMTVTHDVAYSMTWVNLKKKMTDKYCPRNEMKKLEAELWNLKQKYHGKGGFSNLSGTLAHITAKEVEDKSEKKRLKDVPIVQDFPEVFPEDLPGLPPTRQVEFQIDLVPGAAPVARAPYRLAPSEMKELSEQLKELSDKGFIRPSSSPWGAPILFFKKKDGSFRMCIDYRELNKLKNRYPLPRIDDLIDQLQGSSIYSKIDLRSGYHQLRVQEEDIPKTAFRTRYGNYEFQVMPFGLTNAPAVFMNLMNRVCKPYLDKFVIVFIDDILIYSKSKQEHEEHLKIILELLKKEELYAKFSKCECWIPKVQFLGHVIDSEGIHVDPAKIESIKDWTSPKSPTEIRQFLGLAGYYRRFIEGFSKIAKPMTKLTQKKVKFEWGDKQEAAFKLLKQKLCSAPILALPEGSEDFIAYCDASKKGAASTFEGRALTWWNGNVHTLGLISANHILWTEFKTMMTTEYCPATEIQKMKQELSTLTLKGDDIEAYNNRFHELALMCPELVPTEKKKIERYTRGFPERIKANITSLKPATLHDAINMARELVEQAVQGRATRIFDSNKRKWEDHQRNNNNNNHNNNNRNRNNNYHQQQNRRQEDARAYAAAPTENRGYAGNLPKCNRCNFYHSGRCPPKCQKCQRTGHLEKDCRAILSGACNDFLQNATCYGCGEKGHLKNKCPKAGNQHNEGARARAYVVVENPQQNPNVVTDGKVVSTNTVLRGCTLVLLNHVFKIDLLPTRLGSFDVIIGMDWLSYHRAVIDCYEKIVRIPLPNGEILEVQGERPEKDPGSLACIKADERKLDDIRVVRDFPEVFPDDLSGLPPVREIEFRIDLIPGASPVVKSPYRLAPSEMLELSNQLKELQEKGFIRPSHSPWGAPVLFVKKKDGAMRMCIDYRELNKLTIKNRYPLPRIDDLFDQLQVLGHCGQLVTVSTWFLARLSRSRNGSTPESSIEIILFLGLAGYYRRFIENFSKIAKPLTLLTQKNKTYVWGDEQDEAFRILKEKLCNAPRGKVIAYASKQLKKHEKIYTTHNLELGAVVFALKIWRHYLYGTKNVIYTDHKSLKYIFDQKDLNMRQRRWIKLLSDYEYEIKYHPGKENVVADALSRKERLKPRRVRAMSITIHSRLKTKILEAHGKASKDLKAPAEWLRGLEKHFERRDNGGIYFFDHIWIPSVGGVRKLIMDEAHTYRYSIHSGADKMYHDLRDLYWWPGMKRDIAEYQPEIPEWKWEKITKDLVTKLPISSGRYDAIWVIVDRLTKSAYFLPIREDYKTDKLARIYINEIVASHGMPVSIISDHDGRFASHLWQALKEALGTKLHMSTAYHPETDGQIRDRVLLKVSPWKRVVRFGKKGKLAPRYVRPFEIEECVGPVAYRLKLPQELSCVHDTFHVSNLKKCLAEPDVQVPLDEIEIDENLRFVEEPIEIVERDVKKLKRRRIPLVKVRWNSRQGAEYTWEHEDQFRKKYPHLFSETVPPSGVAT</sequence>
<dbReference type="InterPro" id="IPR041588">
    <property type="entry name" value="Integrase_H2C2"/>
</dbReference>
<keyword evidence="16" id="KW-0863">Zinc-finger</keyword>
<dbReference type="Pfam" id="PF08284">
    <property type="entry name" value="RVP_2"/>
    <property type="match status" value="2"/>
</dbReference>
<dbReference type="InterPro" id="IPR056924">
    <property type="entry name" value="SH3_Tf2-1"/>
</dbReference>
<dbReference type="PROSITE" id="PS50878">
    <property type="entry name" value="RT_POL"/>
    <property type="match status" value="1"/>
</dbReference>
<evidence type="ECO:0000256" key="9">
    <source>
        <dbReference type="ARBA" id="ARBA00022801"/>
    </source>
</evidence>
<gene>
    <name evidence="21" type="ORF">Tco_0860443</name>
</gene>
<keyword evidence="22" id="KW-1185">Reference proteome</keyword>
<dbReference type="SUPFAM" id="SSF57756">
    <property type="entry name" value="Retrovirus zinc finger-like domains"/>
    <property type="match status" value="2"/>
</dbReference>
<evidence type="ECO:0000256" key="6">
    <source>
        <dbReference type="ARBA" id="ARBA00022723"/>
    </source>
</evidence>
<evidence type="ECO:0000256" key="3">
    <source>
        <dbReference type="ARBA" id="ARBA00022679"/>
    </source>
</evidence>
<dbReference type="Pfam" id="PF17917">
    <property type="entry name" value="RT_RNaseH"/>
    <property type="match status" value="1"/>
</dbReference>
<dbReference type="InterPro" id="IPR001584">
    <property type="entry name" value="Integrase_cat-core"/>
</dbReference>
<dbReference type="SMART" id="SM00343">
    <property type="entry name" value="ZnF_C2HC"/>
    <property type="match status" value="3"/>
</dbReference>
<feature type="region of interest" description="Disordered" evidence="17">
    <location>
        <begin position="419"/>
        <end position="458"/>
    </location>
</feature>
<dbReference type="CDD" id="cd09274">
    <property type="entry name" value="RNase_HI_RT_Ty3"/>
    <property type="match status" value="1"/>
</dbReference>
<organism evidence="21 22">
    <name type="scientific">Tanacetum coccineum</name>
    <dbReference type="NCBI Taxonomy" id="301880"/>
    <lineage>
        <taxon>Eukaryota</taxon>
        <taxon>Viridiplantae</taxon>
        <taxon>Streptophyta</taxon>
        <taxon>Embryophyta</taxon>
        <taxon>Tracheophyta</taxon>
        <taxon>Spermatophyta</taxon>
        <taxon>Magnoliopsida</taxon>
        <taxon>eudicotyledons</taxon>
        <taxon>Gunneridae</taxon>
        <taxon>Pentapetalae</taxon>
        <taxon>asterids</taxon>
        <taxon>campanulids</taxon>
        <taxon>Asterales</taxon>
        <taxon>Asteraceae</taxon>
        <taxon>Asteroideae</taxon>
        <taxon>Anthemideae</taxon>
        <taxon>Anthemidinae</taxon>
        <taxon>Tanacetum</taxon>
    </lineage>
</organism>